<evidence type="ECO:0000313" key="3">
    <source>
        <dbReference type="Proteomes" id="UP000034034"/>
    </source>
</evidence>
<dbReference type="RefSeq" id="WP_046722585.1">
    <property type="nucleotide sequence ID" value="NZ_CP009922.3"/>
</dbReference>
<keyword evidence="3" id="KW-1185">Reference proteome</keyword>
<dbReference type="AlphaFoldDB" id="A0A0F7FNR2"/>
<dbReference type="GO" id="GO:0004721">
    <property type="term" value="F:phosphoprotein phosphatase activity"/>
    <property type="evidence" value="ECO:0007669"/>
    <property type="project" value="InterPro"/>
</dbReference>
<dbReference type="Gene3D" id="3.90.190.10">
    <property type="entry name" value="Protein tyrosine phosphatase superfamily"/>
    <property type="match status" value="1"/>
</dbReference>
<dbReference type="KEGG" id="sxi:SXIM_00710"/>
<accession>A0A0F7FNR2</accession>
<dbReference type="STRING" id="408015.SXIM_00710"/>
<dbReference type="Pfam" id="PF13350">
    <property type="entry name" value="Y_phosphatase3"/>
    <property type="match status" value="1"/>
</dbReference>
<evidence type="ECO:0000313" key="2">
    <source>
        <dbReference type="EMBL" id="AKG41455.1"/>
    </source>
</evidence>
<sequence length="251" mass="26858">MRAIELGSPHLVHDVGGQEIRGAPLTRGRLLRGGFTTPYAPSTIDLLRGQGLTAVLDLRSDREAGKVPQTLAAQPDMSYRRLPIGDEASRPQPGRCASLAELYLRHLERHGRALAEAVTFVLEPRDGAVLVHCRTGRDRTGLVVALTLGLAGARPQDIVAHHARAAESVAPTVARRRASWLAKGKDIGFFDAMNSGAVPAMEQALSWITREHGDIAGYLTAHGAPGSLRERAARRLLPPATDAAPRGGARH</sequence>
<dbReference type="PROSITE" id="PS00383">
    <property type="entry name" value="TYR_PHOSPHATASE_1"/>
    <property type="match status" value="1"/>
</dbReference>
<proteinExistence type="predicted"/>
<reference evidence="2" key="1">
    <citation type="submission" date="2019-08" db="EMBL/GenBank/DDBJ databases">
        <title>Complete genome sequence of a mangrove-derived Streptomyces xiamenensis.</title>
        <authorList>
            <person name="Xu J."/>
        </authorList>
    </citation>
    <scope>NUCLEOTIDE SEQUENCE</scope>
    <source>
        <strain evidence="2">318</strain>
    </source>
</reference>
<gene>
    <name evidence="2" type="ORF">SXIM_00710</name>
</gene>
<organism evidence="2 3">
    <name type="scientific">Streptomyces xiamenensis</name>
    <dbReference type="NCBI Taxonomy" id="408015"/>
    <lineage>
        <taxon>Bacteria</taxon>
        <taxon>Bacillati</taxon>
        <taxon>Actinomycetota</taxon>
        <taxon>Actinomycetes</taxon>
        <taxon>Kitasatosporales</taxon>
        <taxon>Streptomycetaceae</taxon>
        <taxon>Streptomyces</taxon>
    </lineage>
</organism>
<dbReference type="PROSITE" id="PS50056">
    <property type="entry name" value="TYR_PHOSPHATASE_2"/>
    <property type="match status" value="1"/>
</dbReference>
<dbReference type="HOGENOM" id="CLU_057546_3_0_11"/>
<dbReference type="PATRIC" id="fig|408015.6.peg.87"/>
<name>A0A0F7FNR2_9ACTN</name>
<dbReference type="InterPro" id="IPR029021">
    <property type="entry name" value="Prot-tyrosine_phosphatase-like"/>
</dbReference>
<feature type="domain" description="Tyrosine specific protein phosphatases" evidence="1">
    <location>
        <begin position="112"/>
        <end position="148"/>
    </location>
</feature>
<protein>
    <submittedName>
        <fullName evidence="2">Protein tyrosine/serine phosphatase</fullName>
    </submittedName>
</protein>
<dbReference type="InterPro" id="IPR000387">
    <property type="entry name" value="Tyr_Pase_dom"/>
</dbReference>
<dbReference type="InterPro" id="IPR016130">
    <property type="entry name" value="Tyr_Pase_AS"/>
</dbReference>
<dbReference type="SUPFAM" id="SSF52799">
    <property type="entry name" value="(Phosphotyrosine protein) phosphatases II"/>
    <property type="match status" value="1"/>
</dbReference>
<evidence type="ECO:0000259" key="1">
    <source>
        <dbReference type="PROSITE" id="PS50056"/>
    </source>
</evidence>
<dbReference type="Proteomes" id="UP000034034">
    <property type="component" value="Chromosome"/>
</dbReference>
<dbReference type="EMBL" id="CP009922">
    <property type="protein sequence ID" value="AKG41455.1"/>
    <property type="molecule type" value="Genomic_DNA"/>
</dbReference>
<dbReference type="InterPro" id="IPR026893">
    <property type="entry name" value="Tyr/Ser_Pase_IphP-type"/>
</dbReference>